<dbReference type="InterPro" id="IPR008538">
    <property type="entry name" value="Uma2"/>
</dbReference>
<keyword evidence="2" id="KW-0255">Endonuclease</keyword>
<dbReference type="InterPro" id="IPR011335">
    <property type="entry name" value="Restrct_endonuc-II-like"/>
</dbReference>
<evidence type="ECO:0000313" key="2">
    <source>
        <dbReference type="EMBL" id="TDE12011.1"/>
    </source>
</evidence>
<evidence type="ECO:0000259" key="1">
    <source>
        <dbReference type="Pfam" id="PF05685"/>
    </source>
</evidence>
<dbReference type="RefSeq" id="WP_131960721.1">
    <property type="nucleotide sequence ID" value="NZ_SMFL01000010.1"/>
</dbReference>
<dbReference type="PANTHER" id="PTHR36558:SF1">
    <property type="entry name" value="RESTRICTION ENDONUCLEASE DOMAIN-CONTAINING PROTEIN-RELATED"/>
    <property type="match status" value="1"/>
</dbReference>
<dbReference type="SUPFAM" id="SSF52980">
    <property type="entry name" value="Restriction endonuclease-like"/>
    <property type="match status" value="1"/>
</dbReference>
<keyword evidence="2" id="KW-0540">Nuclease</keyword>
<organism evidence="2 3">
    <name type="scientific">Dyadobacter psychrotolerans</name>
    <dbReference type="NCBI Taxonomy" id="2541721"/>
    <lineage>
        <taxon>Bacteria</taxon>
        <taxon>Pseudomonadati</taxon>
        <taxon>Bacteroidota</taxon>
        <taxon>Cytophagia</taxon>
        <taxon>Cytophagales</taxon>
        <taxon>Spirosomataceae</taxon>
        <taxon>Dyadobacter</taxon>
    </lineage>
</organism>
<evidence type="ECO:0000313" key="3">
    <source>
        <dbReference type="Proteomes" id="UP000294850"/>
    </source>
</evidence>
<dbReference type="PANTHER" id="PTHR36558">
    <property type="entry name" value="GLR1098 PROTEIN"/>
    <property type="match status" value="1"/>
</dbReference>
<dbReference type="OrthoDB" id="668969at2"/>
<gene>
    <name evidence="2" type="ORF">E0F88_23440</name>
</gene>
<dbReference type="InterPro" id="IPR012296">
    <property type="entry name" value="Nuclease_put_TT1808"/>
</dbReference>
<keyword evidence="2" id="KW-0378">Hydrolase</keyword>
<reference evidence="2 3" key="1">
    <citation type="submission" date="2019-03" db="EMBL/GenBank/DDBJ databases">
        <title>Dyadobacter AR-3-6 sp. nov., isolated from arctic soil.</title>
        <authorList>
            <person name="Chaudhary D.K."/>
        </authorList>
    </citation>
    <scope>NUCLEOTIDE SEQUENCE [LARGE SCALE GENOMIC DNA]</scope>
    <source>
        <strain evidence="2 3">AR-3-6</strain>
    </source>
</reference>
<dbReference type="Proteomes" id="UP000294850">
    <property type="component" value="Unassembled WGS sequence"/>
</dbReference>
<proteinExistence type="predicted"/>
<dbReference type="Gene3D" id="3.90.1570.10">
    <property type="entry name" value="tt1808, chain A"/>
    <property type="match status" value="1"/>
</dbReference>
<keyword evidence="3" id="KW-1185">Reference proteome</keyword>
<dbReference type="GO" id="GO:0004519">
    <property type="term" value="F:endonuclease activity"/>
    <property type="evidence" value="ECO:0007669"/>
    <property type="project" value="UniProtKB-KW"/>
</dbReference>
<protein>
    <submittedName>
        <fullName evidence="2">Uma2 family endonuclease</fullName>
    </submittedName>
</protein>
<name>A0A4R5DJ79_9BACT</name>
<dbReference type="AlphaFoldDB" id="A0A4R5DJ79"/>
<comment type="caution">
    <text evidence="2">The sequence shown here is derived from an EMBL/GenBank/DDBJ whole genome shotgun (WGS) entry which is preliminary data.</text>
</comment>
<dbReference type="EMBL" id="SMFL01000010">
    <property type="protein sequence ID" value="TDE12011.1"/>
    <property type="molecule type" value="Genomic_DNA"/>
</dbReference>
<accession>A0A4R5DJ79</accession>
<dbReference type="CDD" id="cd06260">
    <property type="entry name" value="DUF820-like"/>
    <property type="match status" value="1"/>
</dbReference>
<sequence length="203" mass="23519">MELAQIAEQKYSLEEYLEMEEKSEIRHEYYDGEIFAMAGTTMNHNDIVGNVRTLFKEIFRPKGCRVFAENVKVEAIANFYYPYPDVVVTCAPDDISGTYIVRHPGILVEVLSKSSATYDREFKLRRYKEIPSLNYYMLFSQYECYVELYTRTAQEGIWTYQSFESMESFITFDLLGFTMPVSAIYDGIVFVEEKGMPANGALS</sequence>
<dbReference type="Pfam" id="PF05685">
    <property type="entry name" value="Uma2"/>
    <property type="match status" value="1"/>
</dbReference>
<feature type="domain" description="Putative restriction endonuclease" evidence="1">
    <location>
        <begin position="13"/>
        <end position="181"/>
    </location>
</feature>